<feature type="non-terminal residue" evidence="1">
    <location>
        <position position="54"/>
    </location>
</feature>
<proteinExistence type="predicted"/>
<comment type="caution">
    <text evidence="1">The sequence shown here is derived from an EMBL/GenBank/DDBJ whole genome shotgun (WGS) entry which is preliminary data.</text>
</comment>
<gene>
    <name evidence="1" type="ORF">LPJ66_009413</name>
</gene>
<organism evidence="1 2">
    <name type="scientific">Kickxella alabastrina</name>
    <dbReference type="NCBI Taxonomy" id="61397"/>
    <lineage>
        <taxon>Eukaryota</taxon>
        <taxon>Fungi</taxon>
        <taxon>Fungi incertae sedis</taxon>
        <taxon>Zoopagomycota</taxon>
        <taxon>Kickxellomycotina</taxon>
        <taxon>Kickxellomycetes</taxon>
        <taxon>Kickxellales</taxon>
        <taxon>Kickxellaceae</taxon>
        <taxon>Kickxella</taxon>
    </lineage>
</organism>
<name>A0ACC1I6Y9_9FUNG</name>
<dbReference type="Proteomes" id="UP001150581">
    <property type="component" value="Unassembled WGS sequence"/>
</dbReference>
<reference evidence="1" key="1">
    <citation type="submission" date="2022-07" db="EMBL/GenBank/DDBJ databases">
        <title>Phylogenomic reconstructions and comparative analyses of Kickxellomycotina fungi.</title>
        <authorList>
            <person name="Reynolds N.K."/>
            <person name="Stajich J.E."/>
            <person name="Barry K."/>
            <person name="Grigoriev I.V."/>
            <person name="Crous P."/>
            <person name="Smith M.E."/>
        </authorList>
    </citation>
    <scope>NUCLEOTIDE SEQUENCE</scope>
    <source>
        <strain evidence="1">Benny 63K</strain>
    </source>
</reference>
<accession>A0ACC1I6Y9</accession>
<protein>
    <submittedName>
        <fullName evidence="1">Uncharacterized protein</fullName>
    </submittedName>
</protein>
<evidence type="ECO:0000313" key="2">
    <source>
        <dbReference type="Proteomes" id="UP001150581"/>
    </source>
</evidence>
<evidence type="ECO:0000313" key="1">
    <source>
        <dbReference type="EMBL" id="KAJ1886874.1"/>
    </source>
</evidence>
<keyword evidence="2" id="KW-1185">Reference proteome</keyword>
<dbReference type="EMBL" id="JANBPG010002147">
    <property type="protein sequence ID" value="KAJ1886874.1"/>
    <property type="molecule type" value="Genomic_DNA"/>
</dbReference>
<sequence length="54" mass="6285">MEEIGIRPAETIAGINDLGLSLIRPDLLSELDEKDLYLRQKRLERHLELLDLQE</sequence>